<dbReference type="EMBL" id="SLWS01000013">
    <property type="protein sequence ID" value="TCO50776.1"/>
    <property type="molecule type" value="Genomic_DNA"/>
</dbReference>
<name>A0A4R2J1Q7_9PSEU</name>
<evidence type="ECO:0000313" key="2">
    <source>
        <dbReference type="Proteomes" id="UP000295680"/>
    </source>
</evidence>
<protein>
    <submittedName>
        <fullName evidence="1">Uncharacterized protein</fullName>
    </submittedName>
</protein>
<evidence type="ECO:0000313" key="1">
    <source>
        <dbReference type="EMBL" id="TCO50776.1"/>
    </source>
</evidence>
<organism evidence="1 2">
    <name type="scientific">Actinocrispum wychmicini</name>
    <dbReference type="NCBI Taxonomy" id="1213861"/>
    <lineage>
        <taxon>Bacteria</taxon>
        <taxon>Bacillati</taxon>
        <taxon>Actinomycetota</taxon>
        <taxon>Actinomycetes</taxon>
        <taxon>Pseudonocardiales</taxon>
        <taxon>Pseudonocardiaceae</taxon>
        <taxon>Actinocrispum</taxon>
    </lineage>
</organism>
<dbReference type="Proteomes" id="UP000295680">
    <property type="component" value="Unassembled WGS sequence"/>
</dbReference>
<reference evidence="1 2" key="1">
    <citation type="submission" date="2019-03" db="EMBL/GenBank/DDBJ databases">
        <title>Genomic Encyclopedia of Type Strains, Phase IV (KMG-IV): sequencing the most valuable type-strain genomes for metagenomic binning, comparative biology and taxonomic classification.</title>
        <authorList>
            <person name="Goeker M."/>
        </authorList>
    </citation>
    <scope>NUCLEOTIDE SEQUENCE [LARGE SCALE GENOMIC DNA]</scope>
    <source>
        <strain evidence="1 2">DSM 45934</strain>
    </source>
</reference>
<comment type="caution">
    <text evidence="1">The sequence shown here is derived from an EMBL/GenBank/DDBJ whole genome shotgun (WGS) entry which is preliminary data.</text>
</comment>
<proteinExistence type="predicted"/>
<keyword evidence="2" id="KW-1185">Reference proteome</keyword>
<sequence length="43" mass="4448">MHPGGGSGRDNGVFLFPAHLPVGRVVCGPVLVPRARVAPITNE</sequence>
<accession>A0A4R2J1Q7</accession>
<dbReference type="AlphaFoldDB" id="A0A4R2J1Q7"/>
<gene>
    <name evidence="1" type="ORF">EV192_113156</name>
</gene>